<evidence type="ECO:0000256" key="1">
    <source>
        <dbReference type="SAM" id="MobiDB-lite"/>
    </source>
</evidence>
<protein>
    <submittedName>
        <fullName evidence="3">Flp pilus-assembly TadE/G-like family protein</fullName>
    </submittedName>
</protein>
<feature type="domain" description="Putative Flp pilus-assembly TadG-like N-terminal" evidence="2">
    <location>
        <begin position="3"/>
        <end position="37"/>
    </location>
</feature>
<sequence>MAAVGVVFGVVLALGQAVQARHRAGGAADLAALAAAGHWMEGGTDACDLAGRVAGAQGARVVSCAVRGEVAEVVAAAGRGPFAAEVRSRAGPSGPHPETPPGPGPDPEPGSTAGPLPGGTASPEPAPTEPGPASPP</sequence>
<evidence type="ECO:0000313" key="4">
    <source>
        <dbReference type="Proteomes" id="UP000516428"/>
    </source>
</evidence>
<dbReference type="Proteomes" id="UP000516428">
    <property type="component" value="Chromosome"/>
</dbReference>
<dbReference type="RefSeq" id="WP_188341481.1">
    <property type="nucleotide sequence ID" value="NZ_CP061281.1"/>
</dbReference>
<organism evidence="3 4">
    <name type="scientific">Streptomyces xanthii</name>
    <dbReference type="NCBI Taxonomy" id="2768069"/>
    <lineage>
        <taxon>Bacteria</taxon>
        <taxon>Bacillati</taxon>
        <taxon>Actinomycetota</taxon>
        <taxon>Actinomycetes</taxon>
        <taxon>Kitasatosporales</taxon>
        <taxon>Streptomycetaceae</taxon>
        <taxon>Streptomyces</taxon>
    </lineage>
</organism>
<dbReference type="AlphaFoldDB" id="A0A7H1BJC0"/>
<feature type="region of interest" description="Disordered" evidence="1">
    <location>
        <begin position="78"/>
        <end position="136"/>
    </location>
</feature>
<dbReference type="NCBIfam" id="TIGR03816">
    <property type="entry name" value="tadE_like_DECH"/>
    <property type="match status" value="1"/>
</dbReference>
<proteinExistence type="predicted"/>
<name>A0A7H1BJC0_9ACTN</name>
<feature type="compositionally biased region" description="Pro residues" evidence="1">
    <location>
        <begin position="124"/>
        <end position="136"/>
    </location>
</feature>
<gene>
    <name evidence="3" type="ORF">IAG42_19360</name>
</gene>
<evidence type="ECO:0000313" key="3">
    <source>
        <dbReference type="EMBL" id="QNS08825.1"/>
    </source>
</evidence>
<dbReference type="KEGG" id="sxn:IAG42_19360"/>
<keyword evidence="4" id="KW-1185">Reference proteome</keyword>
<evidence type="ECO:0000259" key="2">
    <source>
        <dbReference type="Pfam" id="PF13400"/>
    </source>
</evidence>
<dbReference type="InterPro" id="IPR021202">
    <property type="entry name" value="Rv3654c-like"/>
</dbReference>
<dbReference type="Pfam" id="PF13400">
    <property type="entry name" value="Tad"/>
    <property type="match status" value="1"/>
</dbReference>
<reference evidence="3 4" key="1">
    <citation type="submission" date="2020-09" db="EMBL/GenBank/DDBJ databases">
        <title>A novel species.</title>
        <authorList>
            <person name="Gao J."/>
        </authorList>
    </citation>
    <scope>NUCLEOTIDE SEQUENCE [LARGE SCALE GENOMIC DNA]</scope>
    <source>
        <strain evidence="3 4">CRXT-Y-14</strain>
    </source>
</reference>
<dbReference type="InterPro" id="IPR028087">
    <property type="entry name" value="Tad_N"/>
</dbReference>
<feature type="compositionally biased region" description="Pro residues" evidence="1">
    <location>
        <begin position="94"/>
        <end position="108"/>
    </location>
</feature>
<accession>A0A7H1BJC0</accession>
<dbReference type="EMBL" id="CP061281">
    <property type="protein sequence ID" value="QNS08825.1"/>
    <property type="molecule type" value="Genomic_DNA"/>
</dbReference>